<organism evidence="1 2">
    <name type="scientific">Pelagomonas calceolata</name>
    <dbReference type="NCBI Taxonomy" id="35677"/>
    <lineage>
        <taxon>Eukaryota</taxon>
        <taxon>Sar</taxon>
        <taxon>Stramenopiles</taxon>
        <taxon>Ochrophyta</taxon>
        <taxon>Pelagophyceae</taxon>
        <taxon>Pelagomonadales</taxon>
        <taxon>Pelagomonadaceae</taxon>
        <taxon>Pelagomonas</taxon>
    </lineage>
</organism>
<dbReference type="AlphaFoldDB" id="A0A8J2SNV3"/>
<accession>A0A8J2SNV3</accession>
<reference evidence="1" key="1">
    <citation type="submission" date="2021-11" db="EMBL/GenBank/DDBJ databases">
        <authorList>
            <consortium name="Genoscope - CEA"/>
            <person name="William W."/>
        </authorList>
    </citation>
    <scope>NUCLEOTIDE SEQUENCE</scope>
</reference>
<dbReference type="Proteomes" id="UP000789595">
    <property type="component" value="Unassembled WGS sequence"/>
</dbReference>
<keyword evidence="2" id="KW-1185">Reference proteome</keyword>
<evidence type="ECO:0000313" key="1">
    <source>
        <dbReference type="EMBL" id="CAH0370829.1"/>
    </source>
</evidence>
<proteinExistence type="predicted"/>
<evidence type="ECO:0000313" key="2">
    <source>
        <dbReference type="Proteomes" id="UP000789595"/>
    </source>
</evidence>
<gene>
    <name evidence="1" type="ORF">PECAL_3P07380</name>
</gene>
<sequence>AAAANDSGGAEANVCGRRGAAANGCARAVVANASGCATGAGGCATNRSTTTSWRSWSWSWKMRGSGAPWLQARAWLMSMVAHRVETMQNSSDFELCAQCGVSKA</sequence>
<feature type="non-terminal residue" evidence="1">
    <location>
        <position position="1"/>
    </location>
</feature>
<comment type="caution">
    <text evidence="1">The sequence shown here is derived from an EMBL/GenBank/DDBJ whole genome shotgun (WGS) entry which is preliminary data.</text>
</comment>
<name>A0A8J2SNV3_9STRA</name>
<protein>
    <submittedName>
        <fullName evidence="1">Uncharacterized protein</fullName>
    </submittedName>
</protein>
<dbReference type="EMBL" id="CAKKNE010000003">
    <property type="protein sequence ID" value="CAH0370829.1"/>
    <property type="molecule type" value="Genomic_DNA"/>
</dbReference>
<feature type="non-terminal residue" evidence="1">
    <location>
        <position position="104"/>
    </location>
</feature>